<evidence type="ECO:0000259" key="9">
    <source>
        <dbReference type="SMART" id="SM01222"/>
    </source>
</evidence>
<dbReference type="GO" id="GO:0030409">
    <property type="term" value="F:glutamate formimidoyltransferase activity"/>
    <property type="evidence" value="ECO:0007669"/>
    <property type="project" value="UniProtKB-EC"/>
</dbReference>
<dbReference type="EMBL" id="AGXA01000016">
    <property type="protein sequence ID" value="EKU93743.1"/>
    <property type="molecule type" value="Genomic_DNA"/>
</dbReference>
<keyword evidence="7" id="KW-0290">Folate-binding</keyword>
<dbReference type="InterPro" id="IPR004227">
    <property type="entry name" value="Formiminotransferase_cat"/>
</dbReference>
<dbReference type="NCBIfam" id="TIGR02024">
    <property type="entry name" value="FtcD"/>
    <property type="match status" value="1"/>
</dbReference>
<dbReference type="PATRIC" id="fig|883081.3.peg.691"/>
<accession>K9EAL2</accession>
<evidence type="ECO:0000256" key="6">
    <source>
        <dbReference type="ARBA" id="ARBA00022808"/>
    </source>
</evidence>
<comment type="pathway">
    <text evidence="2">Amino-acid degradation; L-histidine degradation into L-glutamate; L-glutamate from N-formimidoyl-L-glutamate (transferase route): step 1/1.</text>
</comment>
<keyword evidence="5 10" id="KW-0808">Transferase</keyword>
<gene>
    <name evidence="10" type="ORF">HMPREF9698_00691</name>
</gene>
<sequence>MSQVIELVPNFSEGVNEDIISGLVRLAQSTPGASLLDYSADSNHNRTVLSLVGSPEAIKEVAFNLIQYAKNHIDLTQHKGAHPRMGATDVCPLIPLKDTSIEECVDLAQKIAKRVGEELDIPIFLYEAAATAPHRKNIAKIRKGEFEGMADKIKEDKWQPDYGPDQVHPRAGATAIGARMPLVAFNVNLDTDNIDLAKRIAKIVRGSSGGFKYCKAIGVMLEDRQVAQVSMNMVNYKKTPLYRVFETIRFEAKHYGVGILGTEIVGLTPAEALIDSANYYLQTEDFNPDHQVIENQLLNDL</sequence>
<dbReference type="PANTHER" id="PTHR12234:SF8">
    <property type="entry name" value="FORMIMINOTRANSFERASE-CYCLODEAMINASE"/>
    <property type="match status" value="1"/>
</dbReference>
<keyword evidence="11" id="KW-1185">Reference proteome</keyword>
<dbReference type="Proteomes" id="UP000009875">
    <property type="component" value="Unassembled WGS sequence"/>
</dbReference>
<dbReference type="InterPro" id="IPR022384">
    <property type="entry name" value="FormiminoTrfase_cat_dom_sf"/>
</dbReference>
<dbReference type="UniPathway" id="UPA00379">
    <property type="reaction ID" value="UER00555"/>
</dbReference>
<dbReference type="SMART" id="SM01221">
    <property type="entry name" value="FTCD"/>
    <property type="match status" value="1"/>
</dbReference>
<dbReference type="STRING" id="883081.HMPREF9698_00691"/>
<dbReference type="GO" id="GO:0005737">
    <property type="term" value="C:cytoplasm"/>
    <property type="evidence" value="ECO:0007669"/>
    <property type="project" value="UniProtKB-SubCell"/>
</dbReference>
<dbReference type="GO" id="GO:0019557">
    <property type="term" value="P:L-histidine catabolic process to glutamate and formate"/>
    <property type="evidence" value="ECO:0007669"/>
    <property type="project" value="UniProtKB-UniPathway"/>
</dbReference>
<reference evidence="10 11" key="1">
    <citation type="submission" date="2012-09" db="EMBL/GenBank/DDBJ databases">
        <title>The Genome Sequence of Alloiococcus otitis ATCC 51267.</title>
        <authorList>
            <consortium name="The Broad Institute Genome Sequencing Platform"/>
            <person name="Earl A."/>
            <person name="Ward D."/>
            <person name="Feldgarden M."/>
            <person name="Gevers D."/>
            <person name="Huys G."/>
            <person name="Walker B."/>
            <person name="Young S.K."/>
            <person name="Zeng Q."/>
            <person name="Gargeya S."/>
            <person name="Fitzgerald M."/>
            <person name="Haas B."/>
            <person name="Abouelleil A."/>
            <person name="Alvarado L."/>
            <person name="Arachchi H.M."/>
            <person name="Berlin A.M."/>
            <person name="Chapman S.B."/>
            <person name="Goldberg J."/>
            <person name="Griggs A."/>
            <person name="Gujja S."/>
            <person name="Hansen M."/>
            <person name="Howarth C."/>
            <person name="Imamovic A."/>
            <person name="Larimer J."/>
            <person name="McCowen C."/>
            <person name="Montmayeur A."/>
            <person name="Murphy C."/>
            <person name="Neiman D."/>
            <person name="Pearson M."/>
            <person name="Priest M."/>
            <person name="Roberts A."/>
            <person name="Saif S."/>
            <person name="Shea T."/>
            <person name="Sisk P."/>
            <person name="Sykes S."/>
            <person name="Wortman J."/>
            <person name="Nusbaum C."/>
            <person name="Birren B."/>
        </authorList>
    </citation>
    <scope>NUCLEOTIDE SEQUENCE [LARGE SCALE GENOMIC DNA]</scope>
    <source>
        <strain evidence="10 11">ATCC 51267</strain>
    </source>
</reference>
<comment type="caution">
    <text evidence="10">The sequence shown here is derived from an EMBL/GenBank/DDBJ whole genome shotgun (WGS) entry which is preliminary data.</text>
</comment>
<feature type="domain" description="Formiminotransferase N-terminal subdomain" evidence="9">
    <location>
        <begin position="3"/>
        <end position="180"/>
    </location>
</feature>
<evidence type="ECO:0000256" key="4">
    <source>
        <dbReference type="ARBA" id="ARBA00022490"/>
    </source>
</evidence>
<dbReference type="Gene3D" id="3.30.70.670">
    <property type="entry name" value="Formiminotransferase, C-terminal subdomain"/>
    <property type="match status" value="1"/>
</dbReference>
<evidence type="ECO:0000256" key="1">
    <source>
        <dbReference type="ARBA" id="ARBA00004496"/>
    </source>
</evidence>
<dbReference type="InterPro" id="IPR012886">
    <property type="entry name" value="Formiminotransferase_N"/>
</dbReference>
<dbReference type="PANTHER" id="PTHR12234">
    <property type="entry name" value="FORMIMINOTRANSFERASE-CYCLODEAMINASE"/>
    <property type="match status" value="1"/>
</dbReference>
<evidence type="ECO:0000256" key="5">
    <source>
        <dbReference type="ARBA" id="ARBA00022679"/>
    </source>
</evidence>
<evidence type="ECO:0000256" key="3">
    <source>
        <dbReference type="ARBA" id="ARBA00012252"/>
    </source>
</evidence>
<evidence type="ECO:0000259" key="8">
    <source>
        <dbReference type="SMART" id="SM01221"/>
    </source>
</evidence>
<evidence type="ECO:0000313" key="11">
    <source>
        <dbReference type="Proteomes" id="UP000009875"/>
    </source>
</evidence>
<keyword evidence="4" id="KW-0963">Cytoplasm</keyword>
<dbReference type="AlphaFoldDB" id="K9EAL2"/>
<dbReference type="SUPFAM" id="SSF55116">
    <property type="entry name" value="Formiminotransferase domain of formiminotransferase-cyclodeaminase"/>
    <property type="match status" value="2"/>
</dbReference>
<evidence type="ECO:0000256" key="2">
    <source>
        <dbReference type="ARBA" id="ARBA00005082"/>
    </source>
</evidence>
<feature type="domain" description="Formiminotransferase C-terminal subdomain" evidence="8">
    <location>
        <begin position="181"/>
        <end position="296"/>
    </location>
</feature>
<evidence type="ECO:0000256" key="7">
    <source>
        <dbReference type="ARBA" id="ARBA00022954"/>
    </source>
</evidence>
<dbReference type="GO" id="GO:0005542">
    <property type="term" value="F:folic acid binding"/>
    <property type="evidence" value="ECO:0007669"/>
    <property type="project" value="UniProtKB-KW"/>
</dbReference>
<dbReference type="InterPro" id="IPR051623">
    <property type="entry name" value="FTCD"/>
</dbReference>
<dbReference type="Pfam" id="PF02971">
    <property type="entry name" value="FTCD"/>
    <property type="match status" value="1"/>
</dbReference>
<dbReference type="Gene3D" id="3.30.990.10">
    <property type="entry name" value="Formiminotransferase, N-terminal subdomain"/>
    <property type="match status" value="1"/>
</dbReference>
<dbReference type="OrthoDB" id="9773217at2"/>
<evidence type="ECO:0000313" key="10">
    <source>
        <dbReference type="EMBL" id="EKU93743.1"/>
    </source>
</evidence>
<dbReference type="GO" id="GO:0019556">
    <property type="term" value="P:L-histidine catabolic process to glutamate and formamide"/>
    <property type="evidence" value="ECO:0007669"/>
    <property type="project" value="UniProtKB-UniPathway"/>
</dbReference>
<dbReference type="eggNOG" id="COG3643">
    <property type="taxonomic scope" value="Bacteria"/>
</dbReference>
<dbReference type="InterPro" id="IPR037070">
    <property type="entry name" value="Formiminotransferase_C_sf"/>
</dbReference>
<dbReference type="InterPro" id="IPR037064">
    <property type="entry name" value="Formiminotransferase_N_sf"/>
</dbReference>
<dbReference type="EC" id="2.1.2.5" evidence="3"/>
<dbReference type="RefSeq" id="WP_003777386.1">
    <property type="nucleotide sequence ID" value="NZ_JH992958.1"/>
</dbReference>
<dbReference type="SMART" id="SM01222">
    <property type="entry name" value="FTCD_N"/>
    <property type="match status" value="1"/>
</dbReference>
<dbReference type="HOGENOM" id="CLU_040037_0_0_9"/>
<dbReference type="InterPro" id="IPR013802">
    <property type="entry name" value="Formiminotransferase_C"/>
</dbReference>
<protein>
    <recommendedName>
        <fullName evidence="3">glutamate formimidoyltransferase</fullName>
        <ecNumber evidence="3">2.1.2.5</ecNumber>
    </recommendedName>
</protein>
<name>K9EAL2_9LACT</name>
<organism evidence="10 11">
    <name type="scientific">Alloiococcus otitis ATCC 51267</name>
    <dbReference type="NCBI Taxonomy" id="883081"/>
    <lineage>
        <taxon>Bacteria</taxon>
        <taxon>Bacillati</taxon>
        <taxon>Bacillota</taxon>
        <taxon>Bacilli</taxon>
        <taxon>Lactobacillales</taxon>
        <taxon>Carnobacteriaceae</taxon>
        <taxon>Alloiococcus</taxon>
    </lineage>
</organism>
<proteinExistence type="predicted"/>
<comment type="subcellular location">
    <subcellularLocation>
        <location evidence="1">Cytoplasm</location>
    </subcellularLocation>
</comment>
<keyword evidence="6" id="KW-0369">Histidine metabolism</keyword>
<dbReference type="Pfam" id="PF07837">
    <property type="entry name" value="FTCD_N"/>
    <property type="match status" value="1"/>
</dbReference>